<dbReference type="OrthoDB" id="1896834at2759"/>
<evidence type="ECO:0000256" key="3">
    <source>
        <dbReference type="ARBA" id="ARBA00023015"/>
    </source>
</evidence>
<keyword evidence="2" id="KW-0217">Developmental protein</keyword>
<comment type="subcellular location">
    <subcellularLocation>
        <location evidence="1">Nucleus</location>
    </subcellularLocation>
</comment>
<feature type="region of interest" description="Disordered" evidence="7">
    <location>
        <begin position="205"/>
        <end position="232"/>
    </location>
</feature>
<evidence type="ECO:0000256" key="7">
    <source>
        <dbReference type="SAM" id="MobiDB-lite"/>
    </source>
</evidence>
<dbReference type="InterPro" id="IPR005333">
    <property type="entry name" value="Transcription_factor_TCP"/>
</dbReference>
<dbReference type="Proteomes" id="UP000326396">
    <property type="component" value="Linkage Group LG13"/>
</dbReference>
<dbReference type="PROSITE" id="PS51370">
    <property type="entry name" value="R"/>
    <property type="match status" value="1"/>
</dbReference>
<reference evidence="10 11" key="1">
    <citation type="submission" date="2019-05" db="EMBL/GenBank/DDBJ databases">
        <title>Mikania micrantha, genome provides insights into the molecular mechanism of rapid growth.</title>
        <authorList>
            <person name="Liu B."/>
        </authorList>
    </citation>
    <scope>NUCLEOTIDE SEQUENCE [LARGE SCALE GENOMIC DNA]</scope>
    <source>
        <strain evidence="10">NLD-2019</strain>
        <tissue evidence="10">Leaf</tissue>
    </source>
</reference>
<keyword evidence="4" id="KW-0238">DNA-binding</keyword>
<feature type="domain" description="TCP" evidence="8">
    <location>
        <begin position="128"/>
        <end position="186"/>
    </location>
</feature>
<dbReference type="GO" id="GO:2000032">
    <property type="term" value="P:regulation of secondary shoot formation"/>
    <property type="evidence" value="ECO:0007669"/>
    <property type="project" value="TreeGrafter"/>
</dbReference>
<dbReference type="GO" id="GO:0003700">
    <property type="term" value="F:DNA-binding transcription factor activity"/>
    <property type="evidence" value="ECO:0007669"/>
    <property type="project" value="InterPro"/>
</dbReference>
<evidence type="ECO:0000256" key="4">
    <source>
        <dbReference type="ARBA" id="ARBA00023125"/>
    </source>
</evidence>
<dbReference type="InterPro" id="IPR017888">
    <property type="entry name" value="CYC/TB1_R_domain"/>
</dbReference>
<evidence type="ECO:0000259" key="8">
    <source>
        <dbReference type="PROSITE" id="PS51369"/>
    </source>
</evidence>
<dbReference type="Pfam" id="PF03634">
    <property type="entry name" value="TCP"/>
    <property type="match status" value="1"/>
</dbReference>
<dbReference type="GO" id="GO:0005634">
    <property type="term" value="C:nucleus"/>
    <property type="evidence" value="ECO:0007669"/>
    <property type="project" value="UniProtKB-SubCell"/>
</dbReference>
<keyword evidence="6" id="KW-0539">Nucleus</keyword>
<keyword evidence="5" id="KW-0804">Transcription</keyword>
<name>A0A5N6PAW2_9ASTR</name>
<gene>
    <name evidence="10" type="ORF">E3N88_10516</name>
</gene>
<proteinExistence type="predicted"/>
<dbReference type="PANTHER" id="PTHR31072">
    <property type="entry name" value="TRANSCRIPTION FACTOR TCP4-RELATED"/>
    <property type="match status" value="1"/>
</dbReference>
<accession>A0A5N6PAW2</accession>
<sequence length="349" mass="40261">MYPSLNKNSSTPQMCSSLSSNYYNDNIHFKNPEEHYHTPSSSSSFLVPSPIYFPLEDEAVFCEFFQQEQFFSNDSYNHNILAHEMTINVESAIGEYRNNNEQAATNHGDDDHGDVEPDNNSPRKRRSNRDRHRKINTARGPRDRRIRLSLDVAKRLFRLQDLLRFDKASKTVDWLLTESKSAILDLLPDHSCSFMVKIGVDQATKKTKAKSSSESSKKQKHKIAKETRVRARQRARERTLFKQINNKHSVGVNDQDSVFGGGLDQQMDHDLNQPGSWSIFKKNQHLIMMDQMSSNFQFHKGFVGDNSSCFTKDLVWSGHENTVDYQHSSELTDEVIKTRFLGIIFFDVN</sequence>
<dbReference type="GO" id="GO:0043565">
    <property type="term" value="F:sequence-specific DNA binding"/>
    <property type="evidence" value="ECO:0007669"/>
    <property type="project" value="TreeGrafter"/>
</dbReference>
<protein>
    <recommendedName>
        <fullName evidence="12">TCP domain-containing protein</fullName>
    </recommendedName>
</protein>
<evidence type="ECO:0000313" key="11">
    <source>
        <dbReference type="Proteomes" id="UP000326396"/>
    </source>
</evidence>
<dbReference type="PROSITE" id="PS51369">
    <property type="entry name" value="TCP"/>
    <property type="match status" value="1"/>
</dbReference>
<dbReference type="PANTHER" id="PTHR31072:SF226">
    <property type="entry name" value="TRANSCRIPTION FACTOR TCP18"/>
    <property type="match status" value="1"/>
</dbReference>
<comment type="caution">
    <text evidence="10">The sequence shown here is derived from an EMBL/GenBank/DDBJ whole genome shotgun (WGS) entry which is preliminary data.</text>
</comment>
<evidence type="ECO:0000256" key="5">
    <source>
        <dbReference type="ARBA" id="ARBA00023163"/>
    </source>
</evidence>
<keyword evidence="11" id="KW-1185">Reference proteome</keyword>
<evidence type="ECO:0000256" key="2">
    <source>
        <dbReference type="ARBA" id="ARBA00022473"/>
    </source>
</evidence>
<evidence type="ECO:0000259" key="9">
    <source>
        <dbReference type="PROSITE" id="PS51370"/>
    </source>
</evidence>
<dbReference type="InterPro" id="IPR017887">
    <property type="entry name" value="TF_TCP_subgr"/>
</dbReference>
<evidence type="ECO:0000256" key="1">
    <source>
        <dbReference type="ARBA" id="ARBA00004123"/>
    </source>
</evidence>
<feature type="domain" description="R" evidence="9">
    <location>
        <begin position="225"/>
        <end position="242"/>
    </location>
</feature>
<feature type="compositionally biased region" description="Basic residues" evidence="7">
    <location>
        <begin position="122"/>
        <end position="139"/>
    </location>
</feature>
<evidence type="ECO:0008006" key="12">
    <source>
        <dbReference type="Google" id="ProtNLM"/>
    </source>
</evidence>
<dbReference type="EMBL" id="SZYD01000005">
    <property type="protein sequence ID" value="KAD6119245.1"/>
    <property type="molecule type" value="Genomic_DNA"/>
</dbReference>
<feature type="region of interest" description="Disordered" evidence="7">
    <location>
        <begin position="101"/>
        <end position="141"/>
    </location>
</feature>
<evidence type="ECO:0000313" key="10">
    <source>
        <dbReference type="EMBL" id="KAD6119245.1"/>
    </source>
</evidence>
<evidence type="ECO:0000256" key="6">
    <source>
        <dbReference type="ARBA" id="ARBA00023242"/>
    </source>
</evidence>
<dbReference type="AlphaFoldDB" id="A0A5N6PAW2"/>
<organism evidence="10 11">
    <name type="scientific">Mikania micrantha</name>
    <name type="common">bitter vine</name>
    <dbReference type="NCBI Taxonomy" id="192012"/>
    <lineage>
        <taxon>Eukaryota</taxon>
        <taxon>Viridiplantae</taxon>
        <taxon>Streptophyta</taxon>
        <taxon>Embryophyta</taxon>
        <taxon>Tracheophyta</taxon>
        <taxon>Spermatophyta</taxon>
        <taxon>Magnoliopsida</taxon>
        <taxon>eudicotyledons</taxon>
        <taxon>Gunneridae</taxon>
        <taxon>Pentapetalae</taxon>
        <taxon>asterids</taxon>
        <taxon>campanulids</taxon>
        <taxon>Asterales</taxon>
        <taxon>Asteraceae</taxon>
        <taxon>Asteroideae</taxon>
        <taxon>Heliantheae alliance</taxon>
        <taxon>Eupatorieae</taxon>
        <taxon>Mikania</taxon>
    </lineage>
</organism>
<keyword evidence="3" id="KW-0805">Transcription regulation</keyword>